<feature type="compositionally biased region" description="Pro residues" evidence="1">
    <location>
        <begin position="136"/>
        <end position="150"/>
    </location>
</feature>
<accession>A0ABY6NXQ3</accession>
<dbReference type="InterPro" id="IPR057369">
    <property type="entry name" value="VG15"/>
</dbReference>
<evidence type="ECO:0000313" key="2">
    <source>
        <dbReference type="EMBL" id="UZJ23708.1"/>
    </source>
</evidence>
<feature type="compositionally biased region" description="Low complexity" evidence="1">
    <location>
        <begin position="360"/>
        <end position="372"/>
    </location>
</feature>
<keyword evidence="3" id="KW-1185">Reference proteome</keyword>
<dbReference type="RefSeq" id="WP_265381816.1">
    <property type="nucleotide sequence ID" value="NZ_CP110615.1"/>
</dbReference>
<protein>
    <recommendedName>
        <fullName evidence="4">Capsid maturation protease</fullName>
    </recommendedName>
</protein>
<dbReference type="Pfam" id="PF25310">
    <property type="entry name" value="VG15"/>
    <property type="match status" value="1"/>
</dbReference>
<feature type="region of interest" description="Disordered" evidence="1">
    <location>
        <begin position="107"/>
        <end position="159"/>
    </location>
</feature>
<gene>
    <name evidence="2" type="ORF">RHODO2019_10860</name>
</gene>
<name>A0ABY6NXQ3_9NOCA</name>
<evidence type="ECO:0000313" key="3">
    <source>
        <dbReference type="Proteomes" id="UP001164965"/>
    </source>
</evidence>
<dbReference type="Proteomes" id="UP001164965">
    <property type="component" value="Chromosome"/>
</dbReference>
<dbReference type="EMBL" id="CP110615">
    <property type="protein sequence ID" value="UZJ23708.1"/>
    <property type="molecule type" value="Genomic_DNA"/>
</dbReference>
<reference evidence="2" key="1">
    <citation type="submission" date="2022-10" db="EMBL/GenBank/DDBJ databases">
        <title>Rhodococcus sp.75.</title>
        <authorList>
            <person name="Sun M."/>
        </authorList>
    </citation>
    <scope>NUCLEOTIDE SEQUENCE</scope>
    <source>
        <strain evidence="2">75</strain>
    </source>
</reference>
<evidence type="ECO:0008006" key="4">
    <source>
        <dbReference type="Google" id="ProtNLM"/>
    </source>
</evidence>
<proteinExistence type="predicted"/>
<feature type="region of interest" description="Disordered" evidence="1">
    <location>
        <begin position="360"/>
        <end position="379"/>
    </location>
</feature>
<evidence type="ECO:0000256" key="1">
    <source>
        <dbReference type="SAM" id="MobiDB-lite"/>
    </source>
</evidence>
<sequence>MTSPVPAYSTEAASAAYLAALTSIGVGTIEEALALWQEVPVTRIEETRDTWLEKAIAMILSRRSMSRDLGVAYYRLMRALTTGRTTPDPREPEKRYVTMAELRSEFSRLTDKASAGPQRDAAGPAEPSRNDSTPAPQKPSQPPRPEPAQPKPDQVSSDAEADRILVEELEGITAAGDAEEARLEREAEEEARLVLETLGPDNLSRNLDELDNTAPASEVDQAREALHVTSGNRQAAAAARVVKDGARGTVWSHGERDKRYLGYARISTSGTPCGWCAMLISRGAVYRSAKSATATFDDGDKYHDNCYCVAVPIFSREQYAGPEFALNRRYSELWPQVTRGLSGKAAVSAWRRFIRAEQAAQRRARPGGDAPRTPNVQEA</sequence>
<organism evidence="2 3">
    <name type="scientific">Rhodococcus antarcticus</name>
    <dbReference type="NCBI Taxonomy" id="2987751"/>
    <lineage>
        <taxon>Bacteria</taxon>
        <taxon>Bacillati</taxon>
        <taxon>Actinomycetota</taxon>
        <taxon>Actinomycetes</taxon>
        <taxon>Mycobacteriales</taxon>
        <taxon>Nocardiaceae</taxon>
        <taxon>Rhodococcus</taxon>
    </lineage>
</organism>